<evidence type="ECO:0000256" key="5">
    <source>
        <dbReference type="ARBA" id="ARBA00022840"/>
    </source>
</evidence>
<dbReference type="EMBL" id="VCDI01000002">
    <property type="protein sequence ID" value="TLU73212.1"/>
    <property type="molecule type" value="Genomic_DNA"/>
</dbReference>
<dbReference type="Pfam" id="PF00005">
    <property type="entry name" value="ABC_tran"/>
    <property type="match status" value="1"/>
</dbReference>
<evidence type="ECO:0000256" key="1">
    <source>
        <dbReference type="ARBA" id="ARBA00022448"/>
    </source>
</evidence>
<dbReference type="CDD" id="cd03216">
    <property type="entry name" value="ABC_Carb_Monos_I"/>
    <property type="match status" value="1"/>
</dbReference>
<evidence type="ECO:0000256" key="2">
    <source>
        <dbReference type="ARBA" id="ARBA00022597"/>
    </source>
</evidence>
<keyword evidence="2" id="KW-0762">Sugar transport</keyword>
<dbReference type="InterPro" id="IPR003593">
    <property type="entry name" value="AAA+_ATPase"/>
</dbReference>
<evidence type="ECO:0000259" key="6">
    <source>
        <dbReference type="PROSITE" id="PS50893"/>
    </source>
</evidence>
<accession>A0A5R9J6L4</accession>
<comment type="caution">
    <text evidence="7">The sequence shown here is derived from an EMBL/GenBank/DDBJ whole genome shotgun (WGS) entry which is preliminary data.</text>
</comment>
<protein>
    <submittedName>
        <fullName evidence="7">Sugar ABC transporter ATP-binding protein</fullName>
    </submittedName>
</protein>
<keyword evidence="1" id="KW-0813">Transport</keyword>
<dbReference type="InterPro" id="IPR003439">
    <property type="entry name" value="ABC_transporter-like_ATP-bd"/>
</dbReference>
<dbReference type="GO" id="GO:0016887">
    <property type="term" value="F:ATP hydrolysis activity"/>
    <property type="evidence" value="ECO:0007669"/>
    <property type="project" value="InterPro"/>
</dbReference>
<evidence type="ECO:0000313" key="8">
    <source>
        <dbReference type="Proteomes" id="UP000305654"/>
    </source>
</evidence>
<dbReference type="SMART" id="SM00382">
    <property type="entry name" value="AAA"/>
    <property type="match status" value="2"/>
</dbReference>
<reference evidence="7 8" key="1">
    <citation type="submission" date="2019-05" db="EMBL/GenBank/DDBJ databases">
        <authorList>
            <person name="Pankratov T."/>
            <person name="Grouzdev D."/>
        </authorList>
    </citation>
    <scope>NUCLEOTIDE SEQUENCE [LARGE SCALE GENOMIC DNA]</scope>
    <source>
        <strain evidence="7 8">KEBCLARHB70R</strain>
    </source>
</reference>
<keyword evidence="5 7" id="KW-0067">ATP-binding</keyword>
<keyword evidence="8" id="KW-1185">Reference proteome</keyword>
<sequence length="483" mass="51657">MPSSCVPLATESSHADRAHSLVRFTEIAKSFGPVRALDGVDLTIEAGECLGLVGHNGAGKSTLINLLTGALAPTSGSMEVAGAPGSVHDPRAARALGIRCVFQELSLCPNLTVAENTRLVHPGLRGWNWSRRAASLIEAALDTVFPGHRIRAGATVASLSLTERQMVEIARAFTTTDIAPRLVILDEPTSSLDASTASQLLAHIGRVTQRGCSVLLVTHMLHEVLESADRIAVMSDGRVVGCDPAGVHDRDSLVALMSGGTHRASVARLAADRRTGSSQVLRATPKGGEPLVANQGEVIGLGGLAGHGQTEFLVDLFSARTMAMVAGDRKRDGVFPLWSIGENISVGAYRKHLRHGLLNLASEEASAEEWRGRMKIRAPDMGNPILSLSGGNQQKALFARALDSDAGIILMDDPMRGVDVQTKQDVYAMIRAQAAAGRTFLWYTTEMDELYECDRVYVFREGRIMAALGPDEITEERVLQASF</sequence>
<gene>
    <name evidence="7" type="ORF">FE263_07270</name>
</gene>
<name>A0A5R9J6L4_9PROT</name>
<feature type="domain" description="ABC transporter" evidence="6">
    <location>
        <begin position="261"/>
        <end position="481"/>
    </location>
</feature>
<organism evidence="7 8">
    <name type="scientific">Lichenicoccus roseus</name>
    <dbReference type="NCBI Taxonomy" id="2683649"/>
    <lineage>
        <taxon>Bacteria</taxon>
        <taxon>Pseudomonadati</taxon>
        <taxon>Pseudomonadota</taxon>
        <taxon>Alphaproteobacteria</taxon>
        <taxon>Acetobacterales</taxon>
        <taxon>Acetobacteraceae</taxon>
        <taxon>Lichenicoccus</taxon>
    </lineage>
</organism>
<dbReference type="PANTHER" id="PTHR43790:SF9">
    <property type="entry name" value="GALACTOFURANOSE TRANSPORTER ATP-BINDING PROTEIN YTFR"/>
    <property type="match status" value="1"/>
</dbReference>
<dbReference type="OrthoDB" id="7283113at2"/>
<dbReference type="PANTHER" id="PTHR43790">
    <property type="entry name" value="CARBOHYDRATE TRANSPORT ATP-BINDING PROTEIN MG119-RELATED"/>
    <property type="match status" value="1"/>
</dbReference>
<dbReference type="AlphaFoldDB" id="A0A5R9J6L4"/>
<feature type="domain" description="ABC transporter" evidence="6">
    <location>
        <begin position="22"/>
        <end position="261"/>
    </location>
</feature>
<dbReference type="SUPFAM" id="SSF52540">
    <property type="entry name" value="P-loop containing nucleoside triphosphate hydrolases"/>
    <property type="match status" value="2"/>
</dbReference>
<dbReference type="InterPro" id="IPR017871">
    <property type="entry name" value="ABC_transporter-like_CS"/>
</dbReference>
<dbReference type="GO" id="GO:0005524">
    <property type="term" value="F:ATP binding"/>
    <property type="evidence" value="ECO:0007669"/>
    <property type="project" value="UniProtKB-KW"/>
</dbReference>
<dbReference type="Gene3D" id="3.40.50.300">
    <property type="entry name" value="P-loop containing nucleotide triphosphate hydrolases"/>
    <property type="match status" value="2"/>
</dbReference>
<dbReference type="PROSITE" id="PS50893">
    <property type="entry name" value="ABC_TRANSPORTER_2"/>
    <property type="match status" value="2"/>
</dbReference>
<evidence type="ECO:0000256" key="3">
    <source>
        <dbReference type="ARBA" id="ARBA00022737"/>
    </source>
</evidence>
<evidence type="ECO:0000256" key="4">
    <source>
        <dbReference type="ARBA" id="ARBA00022741"/>
    </source>
</evidence>
<keyword evidence="3" id="KW-0677">Repeat</keyword>
<keyword evidence="4" id="KW-0547">Nucleotide-binding</keyword>
<proteinExistence type="predicted"/>
<dbReference type="Proteomes" id="UP000305654">
    <property type="component" value="Unassembled WGS sequence"/>
</dbReference>
<dbReference type="InterPro" id="IPR050107">
    <property type="entry name" value="ABC_carbohydrate_import_ATPase"/>
</dbReference>
<evidence type="ECO:0000313" key="7">
    <source>
        <dbReference type="EMBL" id="TLU73212.1"/>
    </source>
</evidence>
<dbReference type="InterPro" id="IPR027417">
    <property type="entry name" value="P-loop_NTPase"/>
</dbReference>
<dbReference type="PROSITE" id="PS00211">
    <property type="entry name" value="ABC_TRANSPORTER_1"/>
    <property type="match status" value="1"/>
</dbReference>